<name>A0A8J3BBT5_9ACTN</name>
<feature type="transmembrane region" description="Helical" evidence="1">
    <location>
        <begin position="22"/>
        <end position="41"/>
    </location>
</feature>
<organism evidence="2 3">
    <name type="scientific">Pilimelia anulata</name>
    <dbReference type="NCBI Taxonomy" id="53371"/>
    <lineage>
        <taxon>Bacteria</taxon>
        <taxon>Bacillati</taxon>
        <taxon>Actinomycetota</taxon>
        <taxon>Actinomycetes</taxon>
        <taxon>Micromonosporales</taxon>
        <taxon>Micromonosporaceae</taxon>
        <taxon>Pilimelia</taxon>
    </lineage>
</organism>
<dbReference type="RefSeq" id="WP_189171297.1">
    <property type="nucleotide sequence ID" value="NZ_BMQB01000008.1"/>
</dbReference>
<keyword evidence="1" id="KW-1133">Transmembrane helix</keyword>
<keyword evidence="1" id="KW-0472">Membrane</keyword>
<keyword evidence="3" id="KW-1185">Reference proteome</keyword>
<evidence type="ECO:0000313" key="3">
    <source>
        <dbReference type="Proteomes" id="UP000649739"/>
    </source>
</evidence>
<reference evidence="2" key="2">
    <citation type="submission" date="2020-09" db="EMBL/GenBank/DDBJ databases">
        <authorList>
            <person name="Sun Q."/>
            <person name="Ohkuma M."/>
        </authorList>
    </citation>
    <scope>NUCLEOTIDE SEQUENCE</scope>
    <source>
        <strain evidence="2">JCM 3090</strain>
    </source>
</reference>
<accession>A0A8J3BBT5</accession>
<evidence type="ECO:0000256" key="1">
    <source>
        <dbReference type="SAM" id="Phobius"/>
    </source>
</evidence>
<protein>
    <submittedName>
        <fullName evidence="2">Uncharacterized protein</fullName>
    </submittedName>
</protein>
<dbReference type="EMBL" id="BMQB01000008">
    <property type="protein sequence ID" value="GGK02364.1"/>
    <property type="molecule type" value="Genomic_DNA"/>
</dbReference>
<reference evidence="2" key="1">
    <citation type="journal article" date="2014" name="Int. J. Syst. Evol. Microbiol.">
        <title>Complete genome sequence of Corynebacterium casei LMG S-19264T (=DSM 44701T), isolated from a smear-ripened cheese.</title>
        <authorList>
            <consortium name="US DOE Joint Genome Institute (JGI-PGF)"/>
            <person name="Walter F."/>
            <person name="Albersmeier A."/>
            <person name="Kalinowski J."/>
            <person name="Ruckert C."/>
        </authorList>
    </citation>
    <scope>NUCLEOTIDE SEQUENCE</scope>
    <source>
        <strain evidence="2">JCM 3090</strain>
    </source>
</reference>
<feature type="transmembrane region" description="Helical" evidence="1">
    <location>
        <begin position="53"/>
        <end position="74"/>
    </location>
</feature>
<gene>
    <name evidence="2" type="ORF">GCM10010123_35410</name>
</gene>
<proteinExistence type="predicted"/>
<comment type="caution">
    <text evidence="2">The sequence shown here is derived from an EMBL/GenBank/DDBJ whole genome shotgun (WGS) entry which is preliminary data.</text>
</comment>
<evidence type="ECO:0000313" key="2">
    <source>
        <dbReference type="EMBL" id="GGK02364.1"/>
    </source>
</evidence>
<sequence length="163" mass="16945">MPVPNPPDKPPTNPPGARLDRLQTIVALALLVVFAVALIVLATMRDDPHWDRLVYLLAGFEAVVFAAVGAFFGVTVQRGAVAAARLAAAEANERAAEARADARVQRDLLDAERRDATAGRTLAAAVLAAPGRIPHARSGADAAGDLADLARALFTDGPAPGRD</sequence>
<keyword evidence="1" id="KW-0812">Transmembrane</keyword>
<dbReference type="AlphaFoldDB" id="A0A8J3BBT5"/>
<dbReference type="Proteomes" id="UP000649739">
    <property type="component" value="Unassembled WGS sequence"/>
</dbReference>